<dbReference type="RefSeq" id="WP_253770642.1">
    <property type="nucleotide sequence ID" value="NZ_JAMTCK010000005.1"/>
</dbReference>
<dbReference type="Proteomes" id="UP001206128">
    <property type="component" value="Unassembled WGS sequence"/>
</dbReference>
<dbReference type="PANTHER" id="PTHR37305">
    <property type="entry name" value="INTEGRAL MEMBRANE PROTEIN-RELATED"/>
    <property type="match status" value="1"/>
</dbReference>
<keyword evidence="3" id="KW-1185">Reference proteome</keyword>
<feature type="transmembrane region" description="Helical" evidence="1">
    <location>
        <begin position="157"/>
        <end position="184"/>
    </location>
</feature>
<dbReference type="PANTHER" id="PTHR37305:SF1">
    <property type="entry name" value="MEMBRANE PROTEIN"/>
    <property type="match status" value="1"/>
</dbReference>
<name>A0AAE3GE56_9PSEU</name>
<accession>A0AAE3GE56</accession>
<keyword evidence="1" id="KW-0472">Membrane</keyword>
<feature type="transmembrane region" description="Helical" evidence="1">
    <location>
        <begin position="55"/>
        <end position="80"/>
    </location>
</feature>
<dbReference type="AlphaFoldDB" id="A0AAE3GE56"/>
<dbReference type="Pfam" id="PF12730">
    <property type="entry name" value="ABC2_membrane_4"/>
    <property type="match status" value="1"/>
</dbReference>
<evidence type="ECO:0000313" key="2">
    <source>
        <dbReference type="EMBL" id="MCP2165642.1"/>
    </source>
</evidence>
<keyword evidence="1" id="KW-1133">Transmembrane helix</keyword>
<protein>
    <submittedName>
        <fullName evidence="2">ABC-2 type transport system permease protein</fullName>
    </submittedName>
</protein>
<reference evidence="2" key="1">
    <citation type="submission" date="2022-06" db="EMBL/GenBank/DDBJ databases">
        <title>Genomic Encyclopedia of Archaeal and Bacterial Type Strains, Phase II (KMG-II): from individual species to whole genera.</title>
        <authorList>
            <person name="Goeker M."/>
        </authorList>
    </citation>
    <scope>NUCLEOTIDE SEQUENCE</scope>
    <source>
        <strain evidence="2">DSM 43935</strain>
    </source>
</reference>
<feature type="transmembrane region" description="Helical" evidence="1">
    <location>
        <begin position="204"/>
        <end position="226"/>
    </location>
</feature>
<sequence>MTAPTAANTATDVSAGPGAGVADATGAVVDGRLRAPLGRLLGSELRWMLRRPRTLIALGLLALVPVVMGLAMSLALGVGIGSGDGGPGPGNALIGLLSGNGLVLPVFVLTMALNLLLPLVSSMWAADALAGEASVGTLRGLLLAPVGRVRLLAVKAFGVATVILFAVLLMTLVAVVSGMVFLGGTSLLTLSGTTLPLGSALGRLALAAAWVTVQLWAVAAVALAISACTDHPLVVMAATMAGLITFAVVSSLSSLPALEWVQPYLLSTGWESVVDVMRDPLVTDGLLTSTLKAGCYLVIGLSLALLRVTTRDN</sequence>
<feature type="transmembrane region" description="Helical" evidence="1">
    <location>
        <begin position="92"/>
        <end position="117"/>
    </location>
</feature>
<feature type="transmembrane region" description="Helical" evidence="1">
    <location>
        <begin position="233"/>
        <end position="255"/>
    </location>
</feature>
<comment type="caution">
    <text evidence="2">The sequence shown here is derived from an EMBL/GenBank/DDBJ whole genome shotgun (WGS) entry which is preliminary data.</text>
</comment>
<keyword evidence="1" id="KW-0812">Transmembrane</keyword>
<gene>
    <name evidence="2" type="ORF">LX83_002500</name>
</gene>
<organism evidence="2 3">
    <name type="scientific">Goodfellowiella coeruleoviolacea</name>
    <dbReference type="NCBI Taxonomy" id="334858"/>
    <lineage>
        <taxon>Bacteria</taxon>
        <taxon>Bacillati</taxon>
        <taxon>Actinomycetota</taxon>
        <taxon>Actinomycetes</taxon>
        <taxon>Pseudonocardiales</taxon>
        <taxon>Pseudonocardiaceae</taxon>
        <taxon>Goodfellowiella</taxon>
    </lineage>
</organism>
<evidence type="ECO:0000313" key="3">
    <source>
        <dbReference type="Proteomes" id="UP001206128"/>
    </source>
</evidence>
<dbReference type="EMBL" id="JAMTCK010000005">
    <property type="protein sequence ID" value="MCP2165642.1"/>
    <property type="molecule type" value="Genomic_DNA"/>
</dbReference>
<evidence type="ECO:0000256" key="1">
    <source>
        <dbReference type="SAM" id="Phobius"/>
    </source>
</evidence>
<feature type="transmembrane region" description="Helical" evidence="1">
    <location>
        <begin position="286"/>
        <end position="306"/>
    </location>
</feature>
<proteinExistence type="predicted"/>